<dbReference type="EMBL" id="BAABZQ010000001">
    <property type="protein sequence ID" value="GAA6500432.1"/>
    <property type="molecule type" value="Genomic_DNA"/>
</dbReference>
<proteinExistence type="predicted"/>
<dbReference type="Proteomes" id="UP001600941">
    <property type="component" value="Unassembled WGS sequence"/>
</dbReference>
<protein>
    <submittedName>
        <fullName evidence="1">Uncharacterized protein</fullName>
    </submittedName>
</protein>
<comment type="caution">
    <text evidence="1">The sequence shown here is derived from an EMBL/GenBank/DDBJ whole genome shotgun (WGS) entry which is preliminary data.</text>
</comment>
<accession>A0ABQ0BV66</accession>
<reference evidence="1 2" key="1">
    <citation type="submission" date="2024-04" db="EMBL/GenBank/DDBJ databases">
        <title>Defined microbial consortia suppress multidrug-resistant proinflammatory Enterobacteriaceae via ecological control.</title>
        <authorList>
            <person name="Furuichi M."/>
            <person name="Kawaguchi T."/>
            <person name="Pust M."/>
            <person name="Yasuma K."/>
            <person name="Plichta D."/>
            <person name="Hasegawa N."/>
            <person name="Ohya T."/>
            <person name="Bhattarai S."/>
            <person name="Sasajima S."/>
            <person name="Aoto Y."/>
            <person name="Tuganbaev T."/>
            <person name="Yaginuma M."/>
            <person name="Ueda M."/>
            <person name="Okahashi N."/>
            <person name="Amafuji K."/>
            <person name="Kiridooshi Y."/>
            <person name="Sugita K."/>
            <person name="Strazar M."/>
            <person name="Skelly A."/>
            <person name="Suda W."/>
            <person name="Hattori M."/>
            <person name="Nakamoto N."/>
            <person name="Caballero S."/>
            <person name="Norman J."/>
            <person name="Olle B."/>
            <person name="Tanoue T."/>
            <person name="Arita M."/>
            <person name="Bucci V."/>
            <person name="Atarashi K."/>
            <person name="Xavier R."/>
            <person name="Honda K."/>
        </authorList>
    </citation>
    <scope>NUCLEOTIDE SEQUENCE [LARGE SCALE GENOMIC DNA]</scope>
    <source>
        <strain evidence="2">k34-0107-D12</strain>
    </source>
</reference>
<name>A0ABQ0BV66_9FIRM</name>
<evidence type="ECO:0000313" key="1">
    <source>
        <dbReference type="EMBL" id="GAA6500432.1"/>
    </source>
</evidence>
<gene>
    <name evidence="1" type="ORF">K340107D12_32480</name>
</gene>
<keyword evidence="2" id="KW-1185">Reference proteome</keyword>
<dbReference type="RefSeq" id="WP_390424286.1">
    <property type="nucleotide sequence ID" value="NZ_BAABZQ010000001.1"/>
</dbReference>
<organism evidence="1 2">
    <name type="scientific">Blautia parvula</name>
    <dbReference type="NCBI Taxonomy" id="2877527"/>
    <lineage>
        <taxon>Bacteria</taxon>
        <taxon>Bacillati</taxon>
        <taxon>Bacillota</taxon>
        <taxon>Clostridia</taxon>
        <taxon>Lachnospirales</taxon>
        <taxon>Lachnospiraceae</taxon>
        <taxon>Blautia</taxon>
    </lineage>
</organism>
<evidence type="ECO:0000313" key="2">
    <source>
        <dbReference type="Proteomes" id="UP001600941"/>
    </source>
</evidence>
<sequence>MLTFEEVLERAKALKLPIAEYEFKKTNKTSVPDPPYIIYMLEEGQHGDDQKNRIREINASLELYTDRNPDKALEEKMENKVLHDVAFRKYQVKINSENMVQTAYEFTIVQKKGKKHG</sequence>